<proteinExistence type="predicted"/>
<organism evidence="4 5">
    <name type="scientific">Deinococcus hopiensis KR-140</name>
    <dbReference type="NCBI Taxonomy" id="695939"/>
    <lineage>
        <taxon>Bacteria</taxon>
        <taxon>Thermotogati</taxon>
        <taxon>Deinococcota</taxon>
        <taxon>Deinococci</taxon>
        <taxon>Deinococcales</taxon>
        <taxon>Deinococcaceae</taxon>
        <taxon>Deinococcus</taxon>
    </lineage>
</organism>
<evidence type="ECO:0000256" key="2">
    <source>
        <dbReference type="SAM" id="MobiDB-lite"/>
    </source>
</evidence>
<dbReference type="CDD" id="cd00371">
    <property type="entry name" value="HMA"/>
    <property type="match status" value="1"/>
</dbReference>
<evidence type="ECO:0000256" key="1">
    <source>
        <dbReference type="ARBA" id="ARBA00022723"/>
    </source>
</evidence>
<dbReference type="InterPro" id="IPR017969">
    <property type="entry name" value="Heavy-metal-associated_CS"/>
</dbReference>
<keyword evidence="5" id="KW-1185">Reference proteome</keyword>
<keyword evidence="1" id="KW-0479">Metal-binding</keyword>
<dbReference type="PROSITE" id="PS50846">
    <property type="entry name" value="HMA_2"/>
    <property type="match status" value="1"/>
</dbReference>
<reference evidence="4 5" key="1">
    <citation type="submission" date="2017-04" db="EMBL/GenBank/DDBJ databases">
        <authorList>
            <person name="Afonso C.L."/>
            <person name="Miller P.J."/>
            <person name="Scott M.A."/>
            <person name="Spackman E."/>
            <person name="Goraichik I."/>
            <person name="Dimitrov K.M."/>
            <person name="Suarez D.L."/>
            <person name="Swayne D.E."/>
        </authorList>
    </citation>
    <scope>NUCLEOTIDE SEQUENCE [LARGE SCALE GENOMIC DNA]</scope>
    <source>
        <strain evidence="4 5">KR-140</strain>
    </source>
</reference>
<dbReference type="InterPro" id="IPR006121">
    <property type="entry name" value="HMA_dom"/>
</dbReference>
<dbReference type="PROSITE" id="PS01047">
    <property type="entry name" value="HMA_1"/>
    <property type="match status" value="1"/>
</dbReference>
<gene>
    <name evidence="4" type="ORF">SAMN00790413_00446</name>
</gene>
<dbReference type="FunFam" id="3.30.70.100:FF:000001">
    <property type="entry name" value="ATPase copper transporting beta"/>
    <property type="match status" value="1"/>
</dbReference>
<protein>
    <submittedName>
        <fullName evidence="4">Copper chaperone</fullName>
    </submittedName>
</protein>
<dbReference type="EMBL" id="FWWU01000009">
    <property type="protein sequence ID" value="SMB89488.1"/>
    <property type="molecule type" value="Genomic_DNA"/>
</dbReference>
<feature type="domain" description="HMA" evidence="3">
    <location>
        <begin position="29"/>
        <end position="92"/>
    </location>
</feature>
<dbReference type="Gene3D" id="3.30.70.100">
    <property type="match status" value="1"/>
</dbReference>
<dbReference type="Proteomes" id="UP000192582">
    <property type="component" value="Unassembled WGS sequence"/>
</dbReference>
<dbReference type="GO" id="GO:0046872">
    <property type="term" value="F:metal ion binding"/>
    <property type="evidence" value="ECO:0007669"/>
    <property type="project" value="UniProtKB-KW"/>
</dbReference>
<name>A0A1W1V805_9DEIO</name>
<dbReference type="Pfam" id="PF00403">
    <property type="entry name" value="HMA"/>
    <property type="match status" value="1"/>
</dbReference>
<dbReference type="PANTHER" id="PTHR22814:SF287">
    <property type="entry name" value="COPPER TRANSPORT PROTEIN ATX1"/>
    <property type="match status" value="1"/>
</dbReference>
<dbReference type="STRING" id="695939.SAMN00790413_00446"/>
<evidence type="ECO:0000259" key="3">
    <source>
        <dbReference type="PROSITE" id="PS50846"/>
    </source>
</evidence>
<dbReference type="SUPFAM" id="SSF55008">
    <property type="entry name" value="HMA, heavy metal-associated domain"/>
    <property type="match status" value="1"/>
</dbReference>
<dbReference type="AlphaFoldDB" id="A0A1W1V805"/>
<evidence type="ECO:0000313" key="4">
    <source>
        <dbReference type="EMBL" id="SMB89488.1"/>
    </source>
</evidence>
<dbReference type="InterPro" id="IPR036163">
    <property type="entry name" value="HMA_dom_sf"/>
</dbReference>
<sequence>MRRSEFCFSRGLTPPRLDPPSTRVYPNPMTTELNISGMSCGHCVKAVEKALGDVPGVQGVRVDLEGGKATVQGDAGTQALITAVTEEGYGAAVANQR</sequence>
<dbReference type="PANTHER" id="PTHR22814">
    <property type="entry name" value="COPPER TRANSPORT PROTEIN ATOX1-RELATED"/>
    <property type="match status" value="1"/>
</dbReference>
<feature type="region of interest" description="Disordered" evidence="2">
    <location>
        <begin position="1"/>
        <end position="24"/>
    </location>
</feature>
<evidence type="ECO:0000313" key="5">
    <source>
        <dbReference type="Proteomes" id="UP000192582"/>
    </source>
</evidence>
<accession>A0A1W1V805</accession>